<accession>A0A0C2NBW6</accession>
<protein>
    <submittedName>
        <fullName evidence="1">Uncharacterized protein</fullName>
    </submittedName>
</protein>
<reference evidence="1 2" key="1">
    <citation type="journal article" date="2014" name="Genome Biol. Evol.">
        <title>The genome of the myxosporean Thelohanellus kitauei shows adaptations to nutrient acquisition within its fish host.</title>
        <authorList>
            <person name="Yang Y."/>
            <person name="Xiong J."/>
            <person name="Zhou Z."/>
            <person name="Huo F."/>
            <person name="Miao W."/>
            <person name="Ran C."/>
            <person name="Liu Y."/>
            <person name="Zhang J."/>
            <person name="Feng J."/>
            <person name="Wang M."/>
            <person name="Wang M."/>
            <person name="Wang L."/>
            <person name="Yao B."/>
        </authorList>
    </citation>
    <scope>NUCLEOTIDE SEQUENCE [LARGE SCALE GENOMIC DNA]</scope>
    <source>
        <strain evidence="1">Wuqing</strain>
    </source>
</reference>
<dbReference type="AlphaFoldDB" id="A0A0C2NBW6"/>
<proteinExistence type="predicted"/>
<dbReference type="Proteomes" id="UP000031668">
    <property type="component" value="Unassembled WGS sequence"/>
</dbReference>
<dbReference type="EMBL" id="JWZT01001753">
    <property type="protein sequence ID" value="KII71472.1"/>
    <property type="molecule type" value="Genomic_DNA"/>
</dbReference>
<evidence type="ECO:0000313" key="2">
    <source>
        <dbReference type="Proteomes" id="UP000031668"/>
    </source>
</evidence>
<sequence length="103" mass="12112">MARLKETSLLKDIIDLCKIKACVFPPESICNDKLFLDIWLQLRGVAPENTSLINTCADYILTYISKFESQVESEREYRFFTNLVDDFRPILAENIRNETPNWY</sequence>
<comment type="caution">
    <text evidence="1">The sequence shown here is derived from an EMBL/GenBank/DDBJ whole genome shotgun (WGS) entry which is preliminary data.</text>
</comment>
<evidence type="ECO:0000313" key="1">
    <source>
        <dbReference type="EMBL" id="KII71472.1"/>
    </source>
</evidence>
<gene>
    <name evidence="1" type="ORF">RF11_07483</name>
</gene>
<organism evidence="1 2">
    <name type="scientific">Thelohanellus kitauei</name>
    <name type="common">Myxosporean</name>
    <dbReference type="NCBI Taxonomy" id="669202"/>
    <lineage>
        <taxon>Eukaryota</taxon>
        <taxon>Metazoa</taxon>
        <taxon>Cnidaria</taxon>
        <taxon>Myxozoa</taxon>
        <taxon>Myxosporea</taxon>
        <taxon>Bivalvulida</taxon>
        <taxon>Platysporina</taxon>
        <taxon>Myxobolidae</taxon>
        <taxon>Thelohanellus</taxon>
    </lineage>
</organism>
<keyword evidence="2" id="KW-1185">Reference proteome</keyword>
<name>A0A0C2NBW6_THEKT</name>